<dbReference type="Proteomes" id="UP001177744">
    <property type="component" value="Unassembled WGS sequence"/>
</dbReference>
<dbReference type="Gene3D" id="1.10.132.110">
    <property type="entry name" value="Serum amyloid A protein"/>
    <property type="match status" value="2"/>
</dbReference>
<dbReference type="PANTHER" id="PTHR23424">
    <property type="entry name" value="SERUM AMYLOID A"/>
    <property type="match status" value="1"/>
</dbReference>
<feature type="compositionally biased region" description="Basic and acidic residues" evidence="2">
    <location>
        <begin position="223"/>
        <end position="249"/>
    </location>
</feature>
<feature type="chain" id="PRO_5041383067" description="Serum amyloid A protein" evidence="3">
    <location>
        <begin position="19"/>
        <end position="259"/>
    </location>
</feature>
<keyword evidence="3" id="KW-0732">Signal</keyword>
<sequence length="259" mass="28988">MKLFTSLVFCAWVLGVSSVGMFEFMGQAYDGAKDMWRAYSDMREANYKDSDKYFHARGNYDAAKRGPGGAWAAEVISDARETYPRFTDLLKHGDSGHGLADSLADQEANELGRSGKDPNRFRPPGLPAKMKLSTIIVFCCLILSVSSQGWRTFLREAGQGTKDMWRAYSDMREANYKNSDKYFHARGNYDAAKRGPGGAWAAEVISDFREAYPRLTDLVKHGDSGHGLVDSRADQEANRWGRSGKDPNRFRPPGLPDKY</sequence>
<dbReference type="PRINTS" id="PR00306">
    <property type="entry name" value="SERUMAMYLOID"/>
</dbReference>
<evidence type="ECO:0008006" key="6">
    <source>
        <dbReference type="Google" id="ProtNLM"/>
    </source>
</evidence>
<name>A0AA40HRZ4_CNENI</name>
<feature type="signal peptide" evidence="3">
    <location>
        <begin position="1"/>
        <end position="18"/>
    </location>
</feature>
<dbReference type="PROSITE" id="PS00992">
    <property type="entry name" value="SAA"/>
    <property type="match status" value="2"/>
</dbReference>
<organism evidence="4 5">
    <name type="scientific">Cnephaeus nilssonii</name>
    <name type="common">Northern bat</name>
    <name type="synonym">Eptesicus nilssonii</name>
    <dbReference type="NCBI Taxonomy" id="3371016"/>
    <lineage>
        <taxon>Eukaryota</taxon>
        <taxon>Metazoa</taxon>
        <taxon>Chordata</taxon>
        <taxon>Craniata</taxon>
        <taxon>Vertebrata</taxon>
        <taxon>Euteleostomi</taxon>
        <taxon>Mammalia</taxon>
        <taxon>Eutheria</taxon>
        <taxon>Laurasiatheria</taxon>
        <taxon>Chiroptera</taxon>
        <taxon>Yangochiroptera</taxon>
        <taxon>Vespertilionidae</taxon>
        <taxon>Cnephaeus</taxon>
    </lineage>
</organism>
<dbReference type="Pfam" id="PF00277">
    <property type="entry name" value="SAA"/>
    <property type="match status" value="2"/>
</dbReference>
<proteinExistence type="inferred from homology"/>
<comment type="caution">
    <text evidence="4">The sequence shown here is derived from an EMBL/GenBank/DDBJ whole genome shotgun (WGS) entry which is preliminary data.</text>
</comment>
<gene>
    <name evidence="4" type="ORF">QTO34_003700</name>
</gene>
<dbReference type="PANTHER" id="PTHR23424:SF29">
    <property type="entry name" value="SERUM AMYLOID A PROTEIN"/>
    <property type="match status" value="1"/>
</dbReference>
<protein>
    <recommendedName>
        <fullName evidence="6">Serum amyloid A protein</fullName>
    </recommendedName>
</protein>
<accession>A0AA40HRZ4</accession>
<evidence type="ECO:0000256" key="1">
    <source>
        <dbReference type="ARBA" id="ARBA00007745"/>
    </source>
</evidence>
<dbReference type="SMART" id="SM00197">
    <property type="entry name" value="SAA"/>
    <property type="match status" value="2"/>
</dbReference>
<dbReference type="FunFam" id="1.10.132.110:FF:000001">
    <property type="entry name" value="Serum amyloid A protein"/>
    <property type="match status" value="2"/>
</dbReference>
<evidence type="ECO:0000256" key="2">
    <source>
        <dbReference type="SAM" id="MobiDB-lite"/>
    </source>
</evidence>
<evidence type="ECO:0000313" key="5">
    <source>
        <dbReference type="Proteomes" id="UP001177744"/>
    </source>
</evidence>
<evidence type="ECO:0000256" key="3">
    <source>
        <dbReference type="SAM" id="SignalP"/>
    </source>
</evidence>
<feature type="region of interest" description="Disordered" evidence="2">
    <location>
        <begin position="223"/>
        <end position="259"/>
    </location>
</feature>
<evidence type="ECO:0000313" key="4">
    <source>
        <dbReference type="EMBL" id="KAK1335901.1"/>
    </source>
</evidence>
<dbReference type="InterPro" id="IPR052464">
    <property type="entry name" value="Synovial_Prolif_Regulator"/>
</dbReference>
<reference evidence="4" key="1">
    <citation type="submission" date="2023-06" db="EMBL/GenBank/DDBJ databases">
        <title>Reference genome for the Northern bat (Eptesicus nilssonii), a most northern bat species.</title>
        <authorList>
            <person name="Laine V.N."/>
            <person name="Pulliainen A.T."/>
            <person name="Lilley T.M."/>
        </authorList>
    </citation>
    <scope>NUCLEOTIDE SEQUENCE</scope>
    <source>
        <strain evidence="4">BLF_Eptnil</strain>
        <tissue evidence="4">Kidney</tissue>
    </source>
</reference>
<dbReference type="AlphaFoldDB" id="A0AA40HRZ4"/>
<dbReference type="InterPro" id="IPR000096">
    <property type="entry name" value="Serum_amyloid_A"/>
</dbReference>
<comment type="similarity">
    <text evidence="1">Belongs to the SAA family.</text>
</comment>
<dbReference type="GO" id="GO:0005576">
    <property type="term" value="C:extracellular region"/>
    <property type="evidence" value="ECO:0007669"/>
    <property type="project" value="InterPro"/>
</dbReference>
<dbReference type="EMBL" id="JAULJE010000013">
    <property type="protein sequence ID" value="KAK1335901.1"/>
    <property type="molecule type" value="Genomic_DNA"/>
</dbReference>
<keyword evidence="5" id="KW-1185">Reference proteome</keyword>